<dbReference type="NCBIfam" id="NF040877">
    <property type="entry name" value="SE1832_fam"/>
    <property type="match status" value="1"/>
</dbReference>
<keyword evidence="1" id="KW-0175">Coiled coil</keyword>
<sequence>MNKAEVEYKIQDVKADYVRLQNDLEKLESVGGNISPLLKQLDELEFELKKLNAQLEDLKKQDR</sequence>
<protein>
    <submittedName>
        <fullName evidence="2">Uncharacterized protein</fullName>
    </submittedName>
</protein>
<dbReference type="InterPro" id="IPR048062">
    <property type="entry name" value="SE1832-like"/>
</dbReference>
<feature type="coiled-coil region" evidence="1">
    <location>
        <begin position="3"/>
        <end position="61"/>
    </location>
</feature>
<keyword evidence="3" id="KW-1185">Reference proteome</keyword>
<dbReference type="AlphaFoldDB" id="A0A372L6P3"/>
<evidence type="ECO:0000313" key="2">
    <source>
        <dbReference type="EMBL" id="RFU60438.1"/>
    </source>
</evidence>
<comment type="caution">
    <text evidence="2">The sequence shown here is derived from an EMBL/GenBank/DDBJ whole genome shotgun (WGS) entry which is preliminary data.</text>
</comment>
<dbReference type="Proteomes" id="UP000262939">
    <property type="component" value="Unassembled WGS sequence"/>
</dbReference>
<proteinExistence type="predicted"/>
<accession>A0A372L6P3</accession>
<organism evidence="2 3">
    <name type="scientific">Peribacillus glennii</name>
    <dbReference type="NCBI Taxonomy" id="2303991"/>
    <lineage>
        <taxon>Bacteria</taxon>
        <taxon>Bacillati</taxon>
        <taxon>Bacillota</taxon>
        <taxon>Bacilli</taxon>
        <taxon>Bacillales</taxon>
        <taxon>Bacillaceae</taxon>
        <taxon>Peribacillus</taxon>
    </lineage>
</organism>
<gene>
    <name evidence="2" type="ORF">D0466_21560</name>
</gene>
<dbReference type="OrthoDB" id="2973146at2"/>
<evidence type="ECO:0000313" key="3">
    <source>
        <dbReference type="Proteomes" id="UP000262939"/>
    </source>
</evidence>
<evidence type="ECO:0000256" key="1">
    <source>
        <dbReference type="SAM" id="Coils"/>
    </source>
</evidence>
<name>A0A372L6P3_9BACI</name>
<dbReference type="RefSeq" id="WP_117324558.1">
    <property type="nucleotide sequence ID" value="NZ_QVTD01000026.1"/>
</dbReference>
<reference evidence="2 3" key="1">
    <citation type="submission" date="2018-08" db="EMBL/GenBank/DDBJ databases">
        <title>Bacillus chawlae sp. nov., Bacillus glennii sp. nov., and Bacillus saganii sp. nov. Isolated from the Vehicle Assembly Building at Kennedy Space Center where the Viking Spacecraft were Assembled.</title>
        <authorList>
            <person name="Seuylemezian A."/>
            <person name="Vaishampayan P."/>
        </authorList>
    </citation>
    <scope>NUCLEOTIDE SEQUENCE [LARGE SCALE GENOMIC DNA]</scope>
    <source>
        <strain evidence="2 3">V44-8</strain>
    </source>
</reference>
<dbReference type="EMBL" id="QVTD01000026">
    <property type="protein sequence ID" value="RFU60438.1"/>
    <property type="molecule type" value="Genomic_DNA"/>
</dbReference>